<dbReference type="InterPro" id="IPR015943">
    <property type="entry name" value="WD40/YVTN_repeat-like_dom_sf"/>
</dbReference>
<dbReference type="Gene3D" id="2.130.10.10">
    <property type="entry name" value="YVTN repeat-like/Quinoprotein amine dehydrogenase"/>
    <property type="match status" value="2"/>
</dbReference>
<reference evidence="5" key="1">
    <citation type="submission" date="2018-02" db="EMBL/GenBank/DDBJ databases">
        <authorList>
            <person name="Cohen D.B."/>
            <person name="Kent A.D."/>
        </authorList>
    </citation>
    <scope>NUCLEOTIDE SEQUENCE</scope>
</reference>
<evidence type="ECO:0000256" key="1">
    <source>
        <dbReference type="ARBA" id="ARBA00022574"/>
    </source>
</evidence>
<evidence type="ECO:0000256" key="2">
    <source>
        <dbReference type="ARBA" id="ARBA00022737"/>
    </source>
</evidence>
<dbReference type="PROSITE" id="PS50082">
    <property type="entry name" value="WD_REPEATS_2"/>
    <property type="match status" value="2"/>
</dbReference>
<dbReference type="PROSITE" id="PS50294">
    <property type="entry name" value="WD_REPEATS_REGION"/>
    <property type="match status" value="1"/>
</dbReference>
<keyword evidence="2" id="KW-0677">Repeat</keyword>
<name>A0A2N9HSD5_FAGSY</name>
<dbReference type="InterPro" id="IPR019775">
    <property type="entry name" value="WD40_repeat_CS"/>
</dbReference>
<dbReference type="SUPFAM" id="SSF81383">
    <property type="entry name" value="F-box domain"/>
    <property type="match status" value="1"/>
</dbReference>
<dbReference type="SUPFAM" id="SSF50978">
    <property type="entry name" value="WD40 repeat-like"/>
    <property type="match status" value="1"/>
</dbReference>
<feature type="region of interest" description="Disordered" evidence="4">
    <location>
        <begin position="194"/>
        <end position="288"/>
    </location>
</feature>
<feature type="region of interest" description="Disordered" evidence="4">
    <location>
        <begin position="127"/>
        <end position="163"/>
    </location>
</feature>
<dbReference type="Pfam" id="PF00400">
    <property type="entry name" value="WD40"/>
    <property type="match status" value="2"/>
</dbReference>
<feature type="repeat" description="WD" evidence="3">
    <location>
        <begin position="614"/>
        <end position="656"/>
    </location>
</feature>
<organism evidence="5">
    <name type="scientific">Fagus sylvatica</name>
    <name type="common">Beechnut</name>
    <dbReference type="NCBI Taxonomy" id="28930"/>
    <lineage>
        <taxon>Eukaryota</taxon>
        <taxon>Viridiplantae</taxon>
        <taxon>Streptophyta</taxon>
        <taxon>Embryophyta</taxon>
        <taxon>Tracheophyta</taxon>
        <taxon>Spermatophyta</taxon>
        <taxon>Magnoliopsida</taxon>
        <taxon>eudicotyledons</taxon>
        <taxon>Gunneridae</taxon>
        <taxon>Pentapetalae</taxon>
        <taxon>rosids</taxon>
        <taxon>fabids</taxon>
        <taxon>Fagales</taxon>
        <taxon>Fagaceae</taxon>
        <taxon>Fagus</taxon>
    </lineage>
</organism>
<dbReference type="InterPro" id="IPR001680">
    <property type="entry name" value="WD40_rpt"/>
</dbReference>
<dbReference type="EMBL" id="OIVN01003968">
    <property type="protein sequence ID" value="SPD14633.1"/>
    <property type="molecule type" value="Genomic_DNA"/>
</dbReference>
<dbReference type="InterPro" id="IPR036047">
    <property type="entry name" value="F-box-like_dom_sf"/>
</dbReference>
<evidence type="ECO:0000313" key="5">
    <source>
        <dbReference type="EMBL" id="SPD14633.1"/>
    </source>
</evidence>
<accession>A0A2N9HSD5</accession>
<keyword evidence="1 3" id="KW-0853">WD repeat</keyword>
<protein>
    <submittedName>
        <fullName evidence="5">Uncharacterized protein</fullName>
    </submittedName>
</protein>
<dbReference type="InterPro" id="IPR036322">
    <property type="entry name" value="WD40_repeat_dom_sf"/>
</dbReference>
<sequence>MLRWLVVEAAIPKILDGFNDGHDEEYGGEGKLKRISVLVTDIPHLPQSHEMRNPRTKEKEWEKKYYNVHECIRIPRTTHPNHTSRVIQARGAKCRGLFFQSTMDQIQHLSDPPGVQSPTTLVIHGRRNMRKNGPKAIHRAQSPKEERKAQPTWSSNSSPPHKGILKQFENERENGLQASFFPSSLGTVLEALKGDTSKEESHFQKEDDPPQHQPKPRKVEESWSSTPPSGPRRVVQQSTANSVTKKRSAAAPAAANDEESDEGDEIRLKRPRNLPWPPKSVPSEVGNDEKPAGYFLYPLVTVDLSIKQSTAAPAETKKMIIKFRKDLRNLPWPPPLKDNDHHSPALRWSLLLHIMELRKQGFQDHSQPNNTILHTSIYMADPSPSPSQFQSTNIMDLDVDSLAHCAEHLSLEDLSNLAMSSKHFKRITYSDSIWLHRFRGATRWVEPELTPLGESWRRHLAKGVAPCTDTGIGERWPQQIPSSSVREAYLAKRITLQQFKFDDPLVADYYTAPKPCDQIVLDKNGFFFSQGSLIQMIKMDSVFSGSDSPLMLSDHNARITCMRGHNGPVSTLSDKLLGDGIGKVLASGGEDGTVQLWSFTSSGKRGQHARKATLYGHGKPVKLMSVAGHKSSLLVTISRDSKVRVWDTTTATSAVRSSCCVGMISVPGSPVNMKCHESLLYVAAGSSVIAIDLRTMRKVLTAANCQPKLYSFEILPSKSLICTGGSGRAMLWDIRRNQETMKPEPIAELDGHHTSSVAFLHMDPYKIVTGGPEDSNINVWETDTGTQTNSLSCDSDSDGVITTGCAAMAVNGFRIVTSSCNAFVGLLRIRDFSNATCPVVKSKDEHASKFWDPQPYSDTDTDEDW</sequence>
<feature type="compositionally biased region" description="Basic residues" evidence="4">
    <location>
        <begin position="127"/>
        <end position="138"/>
    </location>
</feature>
<dbReference type="PANTHER" id="PTHR22847:SF746">
    <property type="entry name" value="OS01G0185400 PROTEIN"/>
    <property type="match status" value="1"/>
</dbReference>
<feature type="compositionally biased region" description="Basic and acidic residues" evidence="4">
    <location>
        <begin position="194"/>
        <end position="210"/>
    </location>
</feature>
<feature type="repeat" description="WD" evidence="3">
    <location>
        <begin position="562"/>
        <end position="601"/>
    </location>
</feature>
<dbReference type="PROSITE" id="PS00678">
    <property type="entry name" value="WD_REPEATS_1"/>
    <property type="match status" value="1"/>
</dbReference>
<gene>
    <name evidence="5" type="ORF">FSB_LOCUS42515</name>
</gene>
<dbReference type="AlphaFoldDB" id="A0A2N9HSD5"/>
<evidence type="ECO:0000256" key="3">
    <source>
        <dbReference type="PROSITE-ProRule" id="PRU00221"/>
    </source>
</evidence>
<dbReference type="SMART" id="SM00320">
    <property type="entry name" value="WD40"/>
    <property type="match status" value="4"/>
</dbReference>
<proteinExistence type="predicted"/>
<evidence type="ECO:0000256" key="4">
    <source>
        <dbReference type="SAM" id="MobiDB-lite"/>
    </source>
</evidence>
<dbReference type="PANTHER" id="PTHR22847">
    <property type="entry name" value="WD40 REPEAT PROTEIN"/>
    <property type="match status" value="1"/>
</dbReference>